<dbReference type="GO" id="GO:0004029">
    <property type="term" value="F:aldehyde dehydrogenase (NAD+) activity"/>
    <property type="evidence" value="ECO:0007669"/>
    <property type="project" value="UniProtKB-EC"/>
</dbReference>
<dbReference type="InterPro" id="IPR016162">
    <property type="entry name" value="Ald_DH_N"/>
</dbReference>
<reference evidence="9 10" key="1">
    <citation type="journal article" date="2016" name="Nat. Commun.">
        <title>Thousands of microbial genomes shed light on interconnected biogeochemical processes in an aquifer system.</title>
        <authorList>
            <person name="Anantharaman K."/>
            <person name="Brown C.T."/>
            <person name="Hug L.A."/>
            <person name="Sharon I."/>
            <person name="Castelle C.J."/>
            <person name="Probst A.J."/>
            <person name="Thomas B.C."/>
            <person name="Singh A."/>
            <person name="Wilkins M.J."/>
            <person name="Karaoz U."/>
            <person name="Brodie E.L."/>
            <person name="Williams K.H."/>
            <person name="Hubbard S.S."/>
            <person name="Banfield J.F."/>
        </authorList>
    </citation>
    <scope>NUCLEOTIDE SEQUENCE [LARGE SCALE GENOMIC DNA]</scope>
</reference>
<accession>A0A1F7RJM4</accession>
<evidence type="ECO:0000256" key="1">
    <source>
        <dbReference type="ARBA" id="ARBA00009986"/>
    </source>
</evidence>
<dbReference type="FunFam" id="3.40.605.10:FF:000007">
    <property type="entry name" value="NAD/NADP-dependent betaine aldehyde dehydrogenase"/>
    <property type="match status" value="1"/>
</dbReference>
<name>A0A1F7RJM4_9BACT</name>
<sequence>MATKFKNFINGKWVEPDSGKYFENINPASKTEVLGVFPRSESSDVEKAAQAAENAFEKWKEVPAPKRGEIILKAAQLLIEKKEELARIATREMGKILMETRGDVQEGIDTAIYMAGEGRRLFGQTTPSELRNKFAMTVRAPVGVVGIITPWNFPVAIPTWKIFPALICGNSIVFKPATDTPESAIRLVEILTEAGIPDGVINLIFGSGSDVGKAIITHPKINLISFTGSSETGRFIASECGKRLKKCALEMGGKNAQIIIDDADLDLAVDGALWGAFGTTGQRCTATSRLIVHKKALDDFSHKLLERTKKIIIGNGLDQDTQMGPLINEPQREKVHNYVGIGKNEDKAELLMGGEPHAEGKCSQGFFYKPTIFTNGNPGMRIAQEEIFGPVVLIMPVKDFDEAIKVINNTQYGLSSSIYTKDLNLAFKAVEKIQSGIVYVNSPTIGAESHLPFGGVKDTGNGHREAGVTAIDIFSEWKTVYIDYSGRLQKAQIDTE</sequence>
<dbReference type="InterPro" id="IPR016160">
    <property type="entry name" value="Ald_DH_CS_CYS"/>
</dbReference>
<proteinExistence type="inferred from homology"/>
<dbReference type="InterPro" id="IPR044638">
    <property type="entry name" value="ALDH7A1-like"/>
</dbReference>
<evidence type="ECO:0000256" key="2">
    <source>
        <dbReference type="ARBA" id="ARBA00011881"/>
    </source>
</evidence>
<feature type="domain" description="Aldehyde dehydrogenase" evidence="8">
    <location>
        <begin position="13"/>
        <end position="480"/>
    </location>
</feature>
<organism evidence="9 10">
    <name type="scientific">Candidatus Schekmanbacteria bacterium GWA2_38_11</name>
    <dbReference type="NCBI Taxonomy" id="1817876"/>
    <lineage>
        <taxon>Bacteria</taxon>
        <taxon>Candidatus Schekmaniibacteriota</taxon>
    </lineage>
</organism>
<evidence type="ECO:0000313" key="10">
    <source>
        <dbReference type="Proteomes" id="UP000178526"/>
    </source>
</evidence>
<dbReference type="CDD" id="cd07131">
    <property type="entry name" value="ALDH_AldH-CAJ73105"/>
    <property type="match status" value="1"/>
</dbReference>
<dbReference type="InterPro" id="IPR029510">
    <property type="entry name" value="Ald_DH_CS_GLU"/>
</dbReference>
<dbReference type="PANTHER" id="PTHR43521:SF1">
    <property type="entry name" value="ALPHA-AMINOADIPIC SEMIALDEHYDE DEHYDROGENASE"/>
    <property type="match status" value="1"/>
</dbReference>
<comment type="caution">
    <text evidence="9">The sequence shown here is derived from an EMBL/GenBank/DDBJ whole genome shotgun (WGS) entry which is preliminary data.</text>
</comment>
<dbReference type="InterPro" id="IPR015590">
    <property type="entry name" value="Aldehyde_DH_dom"/>
</dbReference>
<dbReference type="SUPFAM" id="SSF53720">
    <property type="entry name" value="ALDH-like"/>
    <property type="match status" value="1"/>
</dbReference>
<dbReference type="InterPro" id="IPR016161">
    <property type="entry name" value="Ald_DH/histidinol_DH"/>
</dbReference>
<dbReference type="PANTHER" id="PTHR43521">
    <property type="entry name" value="ALPHA-AMINOADIPIC SEMIALDEHYDE DEHYDROGENASE"/>
    <property type="match status" value="1"/>
</dbReference>
<dbReference type="InterPro" id="IPR016163">
    <property type="entry name" value="Ald_DH_C"/>
</dbReference>
<dbReference type="AlphaFoldDB" id="A0A1F7RJM4"/>
<evidence type="ECO:0000256" key="6">
    <source>
        <dbReference type="PROSITE-ProRule" id="PRU10007"/>
    </source>
</evidence>
<dbReference type="PROSITE" id="PS00687">
    <property type="entry name" value="ALDEHYDE_DEHYDR_GLU"/>
    <property type="match status" value="1"/>
</dbReference>
<keyword evidence="4" id="KW-0520">NAD</keyword>
<gene>
    <name evidence="9" type="ORF">A2042_02910</name>
</gene>
<evidence type="ECO:0000259" key="8">
    <source>
        <dbReference type="Pfam" id="PF00171"/>
    </source>
</evidence>
<dbReference type="PROSITE" id="PS00070">
    <property type="entry name" value="ALDEHYDE_DEHYDR_CYS"/>
    <property type="match status" value="1"/>
</dbReference>
<keyword evidence="3 7" id="KW-0560">Oxidoreductase</keyword>
<dbReference type="EC" id="1.2.1.3" evidence="5"/>
<dbReference type="Gene3D" id="3.40.605.10">
    <property type="entry name" value="Aldehyde Dehydrogenase, Chain A, domain 1"/>
    <property type="match status" value="1"/>
</dbReference>
<evidence type="ECO:0000256" key="5">
    <source>
        <dbReference type="ARBA" id="ARBA00024226"/>
    </source>
</evidence>
<protein>
    <recommendedName>
        <fullName evidence="5">aldehyde dehydrogenase (NAD(+))</fullName>
        <ecNumber evidence="5">1.2.1.3</ecNumber>
    </recommendedName>
</protein>
<evidence type="ECO:0000256" key="4">
    <source>
        <dbReference type="ARBA" id="ARBA00023027"/>
    </source>
</evidence>
<feature type="active site" evidence="6">
    <location>
        <position position="250"/>
    </location>
</feature>
<evidence type="ECO:0000256" key="3">
    <source>
        <dbReference type="ARBA" id="ARBA00023002"/>
    </source>
</evidence>
<comment type="similarity">
    <text evidence="1 7">Belongs to the aldehyde dehydrogenase family.</text>
</comment>
<dbReference type="Pfam" id="PF00171">
    <property type="entry name" value="Aldedh"/>
    <property type="match status" value="1"/>
</dbReference>
<dbReference type="Proteomes" id="UP000178526">
    <property type="component" value="Unassembled WGS sequence"/>
</dbReference>
<dbReference type="Gene3D" id="3.40.309.10">
    <property type="entry name" value="Aldehyde Dehydrogenase, Chain A, domain 2"/>
    <property type="match status" value="1"/>
</dbReference>
<dbReference type="EMBL" id="MGDB01000063">
    <property type="protein sequence ID" value="OGL41795.1"/>
    <property type="molecule type" value="Genomic_DNA"/>
</dbReference>
<evidence type="ECO:0000313" key="9">
    <source>
        <dbReference type="EMBL" id="OGL41795.1"/>
    </source>
</evidence>
<evidence type="ECO:0000256" key="7">
    <source>
        <dbReference type="RuleBase" id="RU003345"/>
    </source>
</evidence>
<dbReference type="FunFam" id="3.40.309.10:FF:000012">
    <property type="entry name" value="Betaine aldehyde dehydrogenase"/>
    <property type="match status" value="1"/>
</dbReference>
<comment type="subunit">
    <text evidence="2">Homotetramer.</text>
</comment>